<proteinExistence type="inferred from homology"/>
<feature type="compositionally biased region" description="Low complexity" evidence="5">
    <location>
        <begin position="306"/>
        <end position="321"/>
    </location>
</feature>
<dbReference type="PROSITE" id="PS50931">
    <property type="entry name" value="HTH_LYSR"/>
    <property type="match status" value="1"/>
</dbReference>
<dbReference type="Pfam" id="PF03466">
    <property type="entry name" value="LysR_substrate"/>
    <property type="match status" value="1"/>
</dbReference>
<dbReference type="EMBL" id="SMFU01000012">
    <property type="protein sequence ID" value="TCK03661.1"/>
    <property type="molecule type" value="Genomic_DNA"/>
</dbReference>
<evidence type="ECO:0000256" key="3">
    <source>
        <dbReference type="ARBA" id="ARBA00023125"/>
    </source>
</evidence>
<gene>
    <name evidence="7" type="ORF">CLV83_3935</name>
</gene>
<dbReference type="PANTHER" id="PTHR30537">
    <property type="entry name" value="HTH-TYPE TRANSCRIPTIONAL REGULATOR"/>
    <property type="match status" value="1"/>
</dbReference>
<dbReference type="Gene3D" id="3.40.190.290">
    <property type="match status" value="1"/>
</dbReference>
<accession>A0A4R1GAD0</accession>
<dbReference type="InterPro" id="IPR058163">
    <property type="entry name" value="LysR-type_TF_proteobact-type"/>
</dbReference>
<name>A0A4R1GAD0_9GAMM</name>
<dbReference type="Pfam" id="PF00126">
    <property type="entry name" value="HTH_1"/>
    <property type="match status" value="1"/>
</dbReference>
<dbReference type="FunFam" id="1.10.10.10:FF:000001">
    <property type="entry name" value="LysR family transcriptional regulator"/>
    <property type="match status" value="1"/>
</dbReference>
<evidence type="ECO:0000259" key="6">
    <source>
        <dbReference type="PROSITE" id="PS50931"/>
    </source>
</evidence>
<dbReference type="PANTHER" id="PTHR30537:SF5">
    <property type="entry name" value="HTH-TYPE TRANSCRIPTIONAL ACTIVATOR TTDR-RELATED"/>
    <property type="match status" value="1"/>
</dbReference>
<dbReference type="InterPro" id="IPR005119">
    <property type="entry name" value="LysR_subst-bd"/>
</dbReference>
<reference evidence="7 8" key="1">
    <citation type="submission" date="2019-03" db="EMBL/GenBank/DDBJ databases">
        <title>Genomic Encyclopedia of Archaeal and Bacterial Type Strains, Phase II (KMG-II): from individual species to whole genera.</title>
        <authorList>
            <person name="Goeker M."/>
        </authorList>
    </citation>
    <scope>NUCLEOTIDE SEQUENCE [LARGE SCALE GENOMIC DNA]</scope>
    <source>
        <strain evidence="7 8">DSM 27697</strain>
    </source>
</reference>
<dbReference type="GO" id="GO:0003700">
    <property type="term" value="F:DNA-binding transcription factor activity"/>
    <property type="evidence" value="ECO:0007669"/>
    <property type="project" value="InterPro"/>
</dbReference>
<dbReference type="AlphaFoldDB" id="A0A4R1GAD0"/>
<dbReference type="GO" id="GO:0043565">
    <property type="term" value="F:sequence-specific DNA binding"/>
    <property type="evidence" value="ECO:0007669"/>
    <property type="project" value="TreeGrafter"/>
</dbReference>
<dbReference type="Proteomes" id="UP000294546">
    <property type="component" value="Unassembled WGS sequence"/>
</dbReference>
<protein>
    <submittedName>
        <fullName evidence="7">LysR family transcriptional regulator</fullName>
    </submittedName>
</protein>
<evidence type="ECO:0000256" key="5">
    <source>
        <dbReference type="SAM" id="MobiDB-lite"/>
    </source>
</evidence>
<evidence type="ECO:0000313" key="8">
    <source>
        <dbReference type="Proteomes" id="UP000294546"/>
    </source>
</evidence>
<evidence type="ECO:0000256" key="4">
    <source>
        <dbReference type="ARBA" id="ARBA00023163"/>
    </source>
</evidence>
<evidence type="ECO:0000256" key="1">
    <source>
        <dbReference type="ARBA" id="ARBA00009437"/>
    </source>
</evidence>
<feature type="region of interest" description="Disordered" evidence="5">
    <location>
        <begin position="302"/>
        <end position="321"/>
    </location>
</feature>
<keyword evidence="3" id="KW-0238">DNA-binding</keyword>
<dbReference type="InterPro" id="IPR000847">
    <property type="entry name" value="LysR_HTH_N"/>
</dbReference>
<dbReference type="OrthoDB" id="9815676at2"/>
<keyword evidence="2" id="KW-0805">Transcription regulation</keyword>
<keyword evidence="8" id="KW-1185">Reference proteome</keyword>
<dbReference type="SUPFAM" id="SSF53850">
    <property type="entry name" value="Periplasmic binding protein-like II"/>
    <property type="match status" value="1"/>
</dbReference>
<dbReference type="InterPro" id="IPR036390">
    <property type="entry name" value="WH_DNA-bd_sf"/>
</dbReference>
<sequence length="321" mass="35139">MRSSERLKGLDTFVTVADAGSFTAAAERLSLTNSAVGKAVARLEERLQKQLFDRTTRRLELTDAGHAFYQVCRRVLDEVEEIEHRLAAAEPIPSGRLSIGLPSTFGRLQALPALLEFAEQLPQVRPQISFTDRFVDLAEDGLDLAVRIGGSDSWPSSVGHSYLGHEELIFCASPGFLARNGTPETLEQLLELDAVLYARGDGSVGPWRIRGEHSRVSRQQVEGRLIVGEAEAQVAAVEAGMGVAQLATWLVEPQISSGSLVPIMPQLAIEGLPLHIVWQKNREHSVKVQALITHLEASLRIRPETTQEATQETTQEATQPS</sequence>
<keyword evidence="4" id="KW-0804">Transcription</keyword>
<evidence type="ECO:0000256" key="2">
    <source>
        <dbReference type="ARBA" id="ARBA00023015"/>
    </source>
</evidence>
<dbReference type="PRINTS" id="PR00039">
    <property type="entry name" value="HTHLYSR"/>
</dbReference>
<dbReference type="SUPFAM" id="SSF46785">
    <property type="entry name" value="Winged helix' DNA-binding domain"/>
    <property type="match status" value="1"/>
</dbReference>
<evidence type="ECO:0000313" key="7">
    <source>
        <dbReference type="EMBL" id="TCK03661.1"/>
    </source>
</evidence>
<organism evidence="7 8">
    <name type="scientific">Marinobacterium mangrovicola</name>
    <dbReference type="NCBI Taxonomy" id="1476959"/>
    <lineage>
        <taxon>Bacteria</taxon>
        <taxon>Pseudomonadati</taxon>
        <taxon>Pseudomonadota</taxon>
        <taxon>Gammaproteobacteria</taxon>
        <taxon>Oceanospirillales</taxon>
        <taxon>Oceanospirillaceae</taxon>
        <taxon>Marinobacterium</taxon>
    </lineage>
</organism>
<feature type="domain" description="HTH lysR-type" evidence="6">
    <location>
        <begin position="5"/>
        <end position="62"/>
    </location>
</feature>
<dbReference type="Gene3D" id="1.10.10.10">
    <property type="entry name" value="Winged helix-like DNA-binding domain superfamily/Winged helix DNA-binding domain"/>
    <property type="match status" value="1"/>
</dbReference>
<dbReference type="GO" id="GO:0006351">
    <property type="term" value="P:DNA-templated transcription"/>
    <property type="evidence" value="ECO:0007669"/>
    <property type="project" value="TreeGrafter"/>
</dbReference>
<dbReference type="InterPro" id="IPR036388">
    <property type="entry name" value="WH-like_DNA-bd_sf"/>
</dbReference>
<comment type="caution">
    <text evidence="7">The sequence shown here is derived from an EMBL/GenBank/DDBJ whole genome shotgun (WGS) entry which is preliminary data.</text>
</comment>
<comment type="similarity">
    <text evidence="1">Belongs to the LysR transcriptional regulatory family.</text>
</comment>
<dbReference type="RefSeq" id="WP_132296563.1">
    <property type="nucleotide sequence ID" value="NZ_SMFU01000012.1"/>
</dbReference>